<reference evidence="1" key="1">
    <citation type="journal article" date="2014" name="Front. Microbiol.">
        <title>High frequency of phylogenetically diverse reductive dehalogenase-homologous genes in deep subseafloor sedimentary metagenomes.</title>
        <authorList>
            <person name="Kawai M."/>
            <person name="Futagami T."/>
            <person name="Toyoda A."/>
            <person name="Takaki Y."/>
            <person name="Nishi S."/>
            <person name="Hori S."/>
            <person name="Arai W."/>
            <person name="Tsubouchi T."/>
            <person name="Morono Y."/>
            <person name="Uchiyama I."/>
            <person name="Ito T."/>
            <person name="Fujiyama A."/>
            <person name="Inagaki F."/>
            <person name="Takami H."/>
        </authorList>
    </citation>
    <scope>NUCLEOTIDE SEQUENCE</scope>
    <source>
        <strain evidence="1">Expedition CK06-06</strain>
    </source>
</reference>
<dbReference type="EMBL" id="BART01038140">
    <property type="protein sequence ID" value="GAH14546.1"/>
    <property type="molecule type" value="Genomic_DNA"/>
</dbReference>
<gene>
    <name evidence="1" type="ORF">S01H4_63429</name>
</gene>
<sequence length="39" mass="4559">MMAKLKNDLTCKLCNSASNQNQIKPSSWHIDKEFRLCYV</sequence>
<dbReference type="AlphaFoldDB" id="X1D154"/>
<protein>
    <submittedName>
        <fullName evidence="1">Uncharacterized protein</fullName>
    </submittedName>
</protein>
<organism evidence="1">
    <name type="scientific">marine sediment metagenome</name>
    <dbReference type="NCBI Taxonomy" id="412755"/>
    <lineage>
        <taxon>unclassified sequences</taxon>
        <taxon>metagenomes</taxon>
        <taxon>ecological metagenomes</taxon>
    </lineage>
</organism>
<proteinExistence type="predicted"/>
<accession>X1D154</accession>
<name>X1D154_9ZZZZ</name>
<comment type="caution">
    <text evidence="1">The sequence shown here is derived from an EMBL/GenBank/DDBJ whole genome shotgun (WGS) entry which is preliminary data.</text>
</comment>
<evidence type="ECO:0000313" key="1">
    <source>
        <dbReference type="EMBL" id="GAH14546.1"/>
    </source>
</evidence>